<proteinExistence type="predicted"/>
<dbReference type="Proteomes" id="UP001160483">
    <property type="component" value="Unassembled WGS sequence"/>
</dbReference>
<comment type="caution">
    <text evidence="2">The sequence shown here is derived from an EMBL/GenBank/DDBJ whole genome shotgun (WGS) entry which is preliminary data.</text>
</comment>
<feature type="compositionally biased region" description="Low complexity" evidence="1">
    <location>
        <begin position="40"/>
        <end position="52"/>
    </location>
</feature>
<accession>A0AAU9LA23</accession>
<dbReference type="EMBL" id="CAKKTJ010000324">
    <property type="protein sequence ID" value="CAH0480586.1"/>
    <property type="molecule type" value="Genomic_DNA"/>
</dbReference>
<evidence type="ECO:0000256" key="1">
    <source>
        <dbReference type="SAM" id="MobiDB-lite"/>
    </source>
</evidence>
<reference evidence="2" key="1">
    <citation type="submission" date="2021-11" db="EMBL/GenBank/DDBJ databases">
        <authorList>
            <person name="Islam A."/>
            <person name="Islam S."/>
            <person name="Flora M.S."/>
            <person name="Rahman M."/>
            <person name="Ziaur R.M."/>
            <person name="Epstein J.H."/>
            <person name="Hassan M."/>
            <person name="Klassen M."/>
            <person name="Woodard K."/>
            <person name="Webb A."/>
            <person name="Webby R.J."/>
            <person name="El Zowalaty M.E."/>
        </authorList>
    </citation>
    <scope>NUCLEOTIDE SEQUENCE</scope>
    <source>
        <strain evidence="2">Pbs3</strain>
    </source>
</reference>
<name>A0AAU9LA23_9STRA</name>
<sequence length="286" mass="32006">MESRVKPAKQINQASNGKAERMHRTSLIMARKIRARTHSSSDLRSGSSSSGSVRNKRVCNFLQKQNNADITQHVSDVKTMTEDQKIQLQKSLAIEDQAAPSATSSEILATTIVEDKRQAKERGREILIARFQGKDAQKNAKYASWKDAMCEELKALEANSVWELIKRPEKVNALHTKWAFRTTTDANSDMVQGATGRVWKRAGIGSDFCSSYGHVDGEGDTGTNCDMESNYKARGYSERLCQGKEEHLDFYLQVPQGMAVSDKMLKEHDARGKSDLVYGYARAYTD</sequence>
<protein>
    <recommendedName>
        <fullName evidence="4">Reverse transcriptase Ty1/copia-type domain-containing protein</fullName>
    </recommendedName>
</protein>
<evidence type="ECO:0008006" key="4">
    <source>
        <dbReference type="Google" id="ProtNLM"/>
    </source>
</evidence>
<evidence type="ECO:0000313" key="3">
    <source>
        <dbReference type="Proteomes" id="UP001160483"/>
    </source>
</evidence>
<feature type="region of interest" description="Disordered" evidence="1">
    <location>
        <begin position="1"/>
        <end position="55"/>
    </location>
</feature>
<evidence type="ECO:0000313" key="2">
    <source>
        <dbReference type="EMBL" id="CAH0480586.1"/>
    </source>
</evidence>
<gene>
    <name evidence="2" type="ORF">PBS003_LOCUS7205</name>
</gene>
<organism evidence="2 3">
    <name type="scientific">Peronospora belbahrii</name>
    <dbReference type="NCBI Taxonomy" id="622444"/>
    <lineage>
        <taxon>Eukaryota</taxon>
        <taxon>Sar</taxon>
        <taxon>Stramenopiles</taxon>
        <taxon>Oomycota</taxon>
        <taxon>Peronosporomycetes</taxon>
        <taxon>Peronosporales</taxon>
        <taxon>Peronosporaceae</taxon>
        <taxon>Peronospora</taxon>
    </lineage>
</organism>
<dbReference type="AlphaFoldDB" id="A0AAU9LA23"/>